<proteinExistence type="predicted"/>
<name>A0AAN6UQ28_9PEZI</name>
<protein>
    <submittedName>
        <fullName evidence="2">Uncharacterized protein</fullName>
    </submittedName>
</protein>
<reference evidence="2" key="2">
    <citation type="submission" date="2023-05" db="EMBL/GenBank/DDBJ databases">
        <authorList>
            <consortium name="Lawrence Berkeley National Laboratory"/>
            <person name="Steindorff A."/>
            <person name="Hensen N."/>
            <person name="Bonometti L."/>
            <person name="Westerberg I."/>
            <person name="Brannstrom I.O."/>
            <person name="Guillou S."/>
            <person name="Cros-Aarteil S."/>
            <person name="Calhoun S."/>
            <person name="Haridas S."/>
            <person name="Kuo A."/>
            <person name="Mondo S."/>
            <person name="Pangilinan J."/>
            <person name="Riley R."/>
            <person name="Labutti K."/>
            <person name="Andreopoulos B."/>
            <person name="Lipzen A."/>
            <person name="Chen C."/>
            <person name="Yanf M."/>
            <person name="Daum C."/>
            <person name="Ng V."/>
            <person name="Clum A."/>
            <person name="Ohm R."/>
            <person name="Martin F."/>
            <person name="Silar P."/>
            <person name="Natvig D."/>
            <person name="Lalanne C."/>
            <person name="Gautier V."/>
            <person name="Ament-Velasquez S.L."/>
            <person name="Kruys A."/>
            <person name="Hutchinson M.I."/>
            <person name="Powell A.J."/>
            <person name="Barry K."/>
            <person name="Miller A.N."/>
            <person name="Grigoriev I.V."/>
            <person name="Debuchy R."/>
            <person name="Gladieux P."/>
            <person name="Thoren M.H."/>
            <person name="Johannesson H."/>
        </authorList>
    </citation>
    <scope>NUCLEOTIDE SEQUENCE</scope>
    <source>
        <strain evidence="2">CBS 123565</strain>
    </source>
</reference>
<dbReference type="AlphaFoldDB" id="A0AAN6UQ28"/>
<reference evidence="2" key="1">
    <citation type="journal article" date="2023" name="Mol. Phylogenet. Evol.">
        <title>Genome-scale phylogeny and comparative genomics of the fungal order Sordariales.</title>
        <authorList>
            <person name="Hensen N."/>
            <person name="Bonometti L."/>
            <person name="Westerberg I."/>
            <person name="Brannstrom I.O."/>
            <person name="Guillou S."/>
            <person name="Cros-Aarteil S."/>
            <person name="Calhoun S."/>
            <person name="Haridas S."/>
            <person name="Kuo A."/>
            <person name="Mondo S."/>
            <person name="Pangilinan J."/>
            <person name="Riley R."/>
            <person name="LaButti K."/>
            <person name="Andreopoulos B."/>
            <person name="Lipzen A."/>
            <person name="Chen C."/>
            <person name="Yan M."/>
            <person name="Daum C."/>
            <person name="Ng V."/>
            <person name="Clum A."/>
            <person name="Steindorff A."/>
            <person name="Ohm R.A."/>
            <person name="Martin F."/>
            <person name="Silar P."/>
            <person name="Natvig D.O."/>
            <person name="Lalanne C."/>
            <person name="Gautier V."/>
            <person name="Ament-Velasquez S.L."/>
            <person name="Kruys A."/>
            <person name="Hutchinson M.I."/>
            <person name="Powell A.J."/>
            <person name="Barry K."/>
            <person name="Miller A.N."/>
            <person name="Grigoriev I.V."/>
            <person name="Debuchy R."/>
            <person name="Gladieux P."/>
            <person name="Hiltunen Thoren M."/>
            <person name="Johannesson H."/>
        </authorList>
    </citation>
    <scope>NUCLEOTIDE SEQUENCE</scope>
    <source>
        <strain evidence="2">CBS 123565</strain>
    </source>
</reference>
<dbReference type="EMBL" id="MU853403">
    <property type="protein sequence ID" value="KAK4136859.1"/>
    <property type="molecule type" value="Genomic_DNA"/>
</dbReference>
<accession>A0AAN6UQ28</accession>
<evidence type="ECO:0000256" key="1">
    <source>
        <dbReference type="SAM" id="MobiDB-lite"/>
    </source>
</evidence>
<gene>
    <name evidence="2" type="ORF">BT67DRAFT_193070</name>
</gene>
<dbReference type="Proteomes" id="UP001304895">
    <property type="component" value="Unassembled WGS sequence"/>
</dbReference>
<feature type="region of interest" description="Disordered" evidence="1">
    <location>
        <begin position="134"/>
        <end position="153"/>
    </location>
</feature>
<keyword evidence="3" id="KW-1185">Reference proteome</keyword>
<organism evidence="2 3">
    <name type="scientific">Trichocladium antarcticum</name>
    <dbReference type="NCBI Taxonomy" id="1450529"/>
    <lineage>
        <taxon>Eukaryota</taxon>
        <taxon>Fungi</taxon>
        <taxon>Dikarya</taxon>
        <taxon>Ascomycota</taxon>
        <taxon>Pezizomycotina</taxon>
        <taxon>Sordariomycetes</taxon>
        <taxon>Sordariomycetidae</taxon>
        <taxon>Sordariales</taxon>
        <taxon>Chaetomiaceae</taxon>
        <taxon>Trichocladium</taxon>
    </lineage>
</organism>
<comment type="caution">
    <text evidence="2">The sequence shown here is derived from an EMBL/GenBank/DDBJ whole genome shotgun (WGS) entry which is preliminary data.</text>
</comment>
<evidence type="ECO:0000313" key="3">
    <source>
        <dbReference type="Proteomes" id="UP001304895"/>
    </source>
</evidence>
<evidence type="ECO:0000313" key="2">
    <source>
        <dbReference type="EMBL" id="KAK4136859.1"/>
    </source>
</evidence>
<sequence>MFPAQEIMHMCNVPFFHVSHTGTLRNAGMITEVLLIALSLLTPRFPHASSWSRMIHFFQCATRAGEHAYRRHVSAVHPAYTDTTVAASLFGPLCKPHSVITGHPIPTDSRILRFSGTNQDDWEPWSLALTLAPDRRQSSPQARNSRSPKRHELLSSRARFFPKSSLPGILCRGCRSPHH</sequence>